<dbReference type="GO" id="GO:0071526">
    <property type="term" value="P:semaphorin-plexin signaling pathway"/>
    <property type="evidence" value="ECO:0007669"/>
    <property type="project" value="TreeGrafter"/>
</dbReference>
<proteinExistence type="inferred from homology"/>
<comment type="similarity">
    <text evidence="2">Belongs to the semaphorin family.</text>
</comment>
<dbReference type="SUPFAM" id="SSF101912">
    <property type="entry name" value="Sema domain"/>
    <property type="match status" value="1"/>
</dbReference>
<accession>A0A0K2SXC5</accession>
<evidence type="ECO:0000256" key="1">
    <source>
        <dbReference type="ARBA" id="ARBA00004370"/>
    </source>
</evidence>
<evidence type="ECO:0000256" key="6">
    <source>
        <dbReference type="ARBA" id="ARBA00022902"/>
    </source>
</evidence>
<feature type="transmembrane region" description="Helical" evidence="15">
    <location>
        <begin position="624"/>
        <end position="646"/>
    </location>
</feature>
<dbReference type="FunFam" id="2.130.10.10:FF:000346">
    <property type="entry name" value="Sema-1a, isoform D"/>
    <property type="match status" value="1"/>
</dbReference>
<evidence type="ECO:0000256" key="4">
    <source>
        <dbReference type="ARBA" id="ARBA00022692"/>
    </source>
</evidence>
<dbReference type="OrthoDB" id="9988752at2759"/>
<dbReference type="SUPFAM" id="SSF103575">
    <property type="entry name" value="Plexin repeat"/>
    <property type="match status" value="1"/>
</dbReference>
<keyword evidence="10" id="KW-0325">Glycoprotein</keyword>
<dbReference type="EMBL" id="HACA01000824">
    <property type="protein sequence ID" value="CDW18185.1"/>
    <property type="molecule type" value="Transcribed_RNA"/>
</dbReference>
<feature type="region of interest" description="Disordered" evidence="14">
    <location>
        <begin position="803"/>
        <end position="839"/>
    </location>
</feature>
<feature type="compositionally biased region" description="Polar residues" evidence="14">
    <location>
        <begin position="803"/>
        <end position="814"/>
    </location>
</feature>
<evidence type="ECO:0000256" key="15">
    <source>
        <dbReference type="SAM" id="Phobius"/>
    </source>
</evidence>
<dbReference type="InterPro" id="IPR036352">
    <property type="entry name" value="Semap_dom_sf"/>
</dbReference>
<dbReference type="AlphaFoldDB" id="A0A0K2SXC5"/>
<name>A0A0K2SXC5_LEPSM</name>
<evidence type="ECO:0000256" key="3">
    <source>
        <dbReference type="ARBA" id="ARBA00022473"/>
    </source>
</evidence>
<dbReference type="GO" id="GO:0045499">
    <property type="term" value="F:chemorepellent activity"/>
    <property type="evidence" value="ECO:0007669"/>
    <property type="project" value="TreeGrafter"/>
</dbReference>
<keyword evidence="3" id="KW-0217">Developmental protein</keyword>
<comment type="subcellular location">
    <subcellularLocation>
        <location evidence="1">Membrane</location>
    </subcellularLocation>
</comment>
<protein>
    <recommendedName>
        <fullName evidence="11">Semaphorin-1A</fullName>
    </recommendedName>
    <alternativeName>
        <fullName evidence="12">Semaphorin-I</fullName>
    </alternativeName>
</protein>
<feature type="signal peptide" evidence="16">
    <location>
        <begin position="1"/>
        <end position="17"/>
    </location>
</feature>
<dbReference type="Pfam" id="PF01437">
    <property type="entry name" value="PSI"/>
    <property type="match status" value="1"/>
</dbReference>
<keyword evidence="4 15" id="KW-0812">Transmembrane</keyword>
<evidence type="ECO:0000256" key="13">
    <source>
        <dbReference type="PROSITE-ProRule" id="PRU00352"/>
    </source>
</evidence>
<evidence type="ECO:0000256" key="5">
    <source>
        <dbReference type="ARBA" id="ARBA00022782"/>
    </source>
</evidence>
<dbReference type="InterPro" id="IPR016201">
    <property type="entry name" value="PSI"/>
</dbReference>
<feature type="domain" description="Sema" evidence="17">
    <location>
        <begin position="29"/>
        <end position="499"/>
    </location>
</feature>
<evidence type="ECO:0000256" key="12">
    <source>
        <dbReference type="ARBA" id="ARBA00083066"/>
    </source>
</evidence>
<dbReference type="GO" id="GO:0030215">
    <property type="term" value="F:semaphorin receptor binding"/>
    <property type="evidence" value="ECO:0007669"/>
    <property type="project" value="InterPro"/>
</dbReference>
<dbReference type="GO" id="GO:0030335">
    <property type="term" value="P:positive regulation of cell migration"/>
    <property type="evidence" value="ECO:0007669"/>
    <property type="project" value="TreeGrafter"/>
</dbReference>
<evidence type="ECO:0000313" key="18">
    <source>
        <dbReference type="EMBL" id="CDW18185.1"/>
    </source>
</evidence>
<dbReference type="InterPro" id="IPR001627">
    <property type="entry name" value="Semap_dom"/>
</dbReference>
<comment type="caution">
    <text evidence="13">Lacks conserved residue(s) required for the propagation of feature annotation.</text>
</comment>
<keyword evidence="9" id="KW-1015">Disulfide bond</keyword>
<dbReference type="SMART" id="SM00423">
    <property type="entry name" value="PSI"/>
    <property type="match status" value="1"/>
</dbReference>
<evidence type="ECO:0000256" key="10">
    <source>
        <dbReference type="ARBA" id="ARBA00023180"/>
    </source>
</evidence>
<dbReference type="InterPro" id="IPR027231">
    <property type="entry name" value="Semaphorin"/>
</dbReference>
<dbReference type="PANTHER" id="PTHR11036:SF131">
    <property type="entry name" value="MIP07328P"/>
    <property type="match status" value="1"/>
</dbReference>
<keyword evidence="5" id="KW-0221">Differentiation</keyword>
<dbReference type="PANTHER" id="PTHR11036">
    <property type="entry name" value="SEMAPHORIN"/>
    <property type="match status" value="1"/>
</dbReference>
<dbReference type="FunFam" id="3.30.1680.10:FF:000016">
    <property type="entry name" value="Putative Semaphorin-6B"/>
    <property type="match status" value="1"/>
</dbReference>
<keyword evidence="6" id="KW-0524">Neurogenesis</keyword>
<sequence>MFVLLLYLGWFWMWTSGMVCAWQRNERPRLLLEMSPGDYVSFGGNESEVDYFRVMLPIEEGKYLLLGARNVLYKVELRDDLRLRQKLEWKSEERVREDCLVKGKTQRECQNYISVLAQYDQDREKYILCGTNAFKPLCREYTDERGSYVPGETKTGIGLCPYSPDHNSTAILVGEDLFSGTFADHAAVDPIIIRGSVKTRPFDSTVLNSPDFVGSFSDSDFVYFFFREGAVEYFNCGKAIFSRVARVCKNDPGGTGNHWMSFIKTRLNCSVPGAYPFYFDEIQGVSELILGSYGDDPQESLIFYATFSTPSNSIGGSAVCAYSIKDINKSFIGKFKEQRDTSANWLPVSEKDVPKPRPGTCINENDTNSLGDVNTNFIKSHTLMDETVPPLFGSPVVIRTGLSSRFTTLAVDPQISTTDGRHYDIIFTGTTNGYILKSINALGPSSNDRVESVIIEELKVFEKPTIIKKVQVVGGEKEGGRSLGKLVIMSDDEIRSFPVQRCDRATTCPECVALRDPYCAWDVRSARCGSGDWTQNMASSFIQSVSTGEHSHCLAEIVVQDGEEDNKGKWYDRIQPVGLVINIVNREKNSLSKPETKDRTVSQNNPSGVQGVEPNTVLFSLETLVITVSAGAVAALVVGFVIGYCCGRKCGKESGVHLPYPDTEYEYFEQRQGLARPLAPLLPTSSDKLDPRDQEEVTYAEPELVSRPVPSHLNALNSGGGKYYDGDRFGSSHYSSSLLQPNKFNTIHSSVSKRNKAHNDSLMLGGGGGVGGGLHFINDPPGVPATLFNAGNRRENIGPNVNFQMSTLGRSSMRNNGKSSVNGDSSNDGSQPQVVDSAYGTTRSVKKVYL</sequence>
<dbReference type="Gene3D" id="2.130.10.10">
    <property type="entry name" value="YVTN repeat-like/Quinoprotein amine dehydrogenase"/>
    <property type="match status" value="1"/>
</dbReference>
<evidence type="ECO:0000256" key="9">
    <source>
        <dbReference type="ARBA" id="ARBA00023157"/>
    </source>
</evidence>
<keyword evidence="7 15" id="KW-1133">Transmembrane helix</keyword>
<dbReference type="GO" id="GO:0007411">
    <property type="term" value="P:axon guidance"/>
    <property type="evidence" value="ECO:0007669"/>
    <property type="project" value="TreeGrafter"/>
</dbReference>
<keyword evidence="8 15" id="KW-0472">Membrane</keyword>
<dbReference type="GO" id="GO:0005886">
    <property type="term" value="C:plasma membrane"/>
    <property type="evidence" value="ECO:0007669"/>
    <property type="project" value="TreeGrafter"/>
</dbReference>
<evidence type="ECO:0000256" key="14">
    <source>
        <dbReference type="SAM" id="MobiDB-lite"/>
    </source>
</evidence>
<reference evidence="18" key="1">
    <citation type="submission" date="2014-05" db="EMBL/GenBank/DDBJ databases">
        <authorList>
            <person name="Chronopoulou M."/>
        </authorList>
    </citation>
    <scope>NUCLEOTIDE SEQUENCE</scope>
    <source>
        <tissue evidence="18">Whole organism</tissue>
    </source>
</reference>
<dbReference type="PROSITE" id="PS51004">
    <property type="entry name" value="SEMA"/>
    <property type="match status" value="1"/>
</dbReference>
<dbReference type="SMART" id="SM00630">
    <property type="entry name" value="Sema"/>
    <property type="match status" value="1"/>
</dbReference>
<evidence type="ECO:0000256" key="11">
    <source>
        <dbReference type="ARBA" id="ARBA00074143"/>
    </source>
</evidence>
<organism evidence="18">
    <name type="scientific">Lepeophtheirus salmonis</name>
    <name type="common">Salmon louse</name>
    <name type="synonym">Caligus salmonis</name>
    <dbReference type="NCBI Taxonomy" id="72036"/>
    <lineage>
        <taxon>Eukaryota</taxon>
        <taxon>Metazoa</taxon>
        <taxon>Ecdysozoa</taxon>
        <taxon>Arthropoda</taxon>
        <taxon>Crustacea</taxon>
        <taxon>Multicrustacea</taxon>
        <taxon>Hexanauplia</taxon>
        <taxon>Copepoda</taxon>
        <taxon>Siphonostomatoida</taxon>
        <taxon>Caligidae</taxon>
        <taxon>Lepeophtheirus</taxon>
    </lineage>
</organism>
<evidence type="ECO:0000256" key="16">
    <source>
        <dbReference type="SAM" id="SignalP"/>
    </source>
</evidence>
<dbReference type="Pfam" id="PF01403">
    <property type="entry name" value="Sema"/>
    <property type="match status" value="1"/>
</dbReference>
<feature type="chain" id="PRO_5005487229" description="Semaphorin-1A" evidence="16">
    <location>
        <begin position="18"/>
        <end position="850"/>
    </location>
</feature>
<keyword evidence="16" id="KW-0732">Signal</keyword>
<dbReference type="InterPro" id="IPR015943">
    <property type="entry name" value="WD40/YVTN_repeat-like_dom_sf"/>
</dbReference>
<dbReference type="InterPro" id="IPR002165">
    <property type="entry name" value="Plexin_repeat"/>
</dbReference>
<evidence type="ECO:0000256" key="8">
    <source>
        <dbReference type="ARBA" id="ARBA00023136"/>
    </source>
</evidence>
<dbReference type="Gene3D" id="3.30.1680.10">
    <property type="entry name" value="ligand-binding face of the semaphorins, domain 2"/>
    <property type="match status" value="1"/>
</dbReference>
<evidence type="ECO:0000256" key="7">
    <source>
        <dbReference type="ARBA" id="ARBA00022989"/>
    </source>
</evidence>
<evidence type="ECO:0000259" key="17">
    <source>
        <dbReference type="PROSITE" id="PS51004"/>
    </source>
</evidence>
<evidence type="ECO:0000256" key="2">
    <source>
        <dbReference type="ARBA" id="ARBA00009492"/>
    </source>
</evidence>
<feature type="compositionally biased region" description="Low complexity" evidence="14">
    <location>
        <begin position="815"/>
        <end position="830"/>
    </location>
</feature>